<keyword evidence="3" id="KW-1185">Reference proteome</keyword>
<reference evidence="3" key="1">
    <citation type="submission" date="2016-11" db="EMBL/GenBank/DDBJ databases">
        <authorList>
            <person name="Varghese N."/>
            <person name="Submissions S."/>
        </authorList>
    </citation>
    <scope>NUCLEOTIDE SEQUENCE [LARGE SCALE GENOMIC DNA]</scope>
    <source>
        <strain evidence="3">DSM 24724</strain>
    </source>
</reference>
<dbReference type="AlphaFoldDB" id="A0A1M7MVE2"/>
<evidence type="ECO:0000313" key="2">
    <source>
        <dbReference type="EMBL" id="SHM95132.1"/>
    </source>
</evidence>
<accession>A0A1M7MVE2</accession>
<name>A0A1M7MVE2_9FLAO</name>
<protein>
    <submittedName>
        <fullName evidence="2">Uncharacterized protein</fullName>
    </submittedName>
</protein>
<dbReference type="EMBL" id="FRBT01000015">
    <property type="protein sequence ID" value="SHM95132.1"/>
    <property type="molecule type" value="Genomic_DNA"/>
</dbReference>
<organism evidence="2 3">
    <name type="scientific">Flavobacterium chilense</name>
    <dbReference type="NCBI Taxonomy" id="946677"/>
    <lineage>
        <taxon>Bacteria</taxon>
        <taxon>Pseudomonadati</taxon>
        <taxon>Bacteroidota</taxon>
        <taxon>Flavobacteriia</taxon>
        <taxon>Flavobacteriales</taxon>
        <taxon>Flavobacteriaceae</taxon>
        <taxon>Flavobacterium</taxon>
    </lineage>
</organism>
<evidence type="ECO:0000313" key="3">
    <source>
        <dbReference type="Proteomes" id="UP000184028"/>
    </source>
</evidence>
<keyword evidence="1" id="KW-0175">Coiled coil</keyword>
<dbReference type="Gene3D" id="1.20.120.330">
    <property type="entry name" value="Nucleotidyltransferases domain 2"/>
    <property type="match status" value="1"/>
</dbReference>
<evidence type="ECO:0000256" key="1">
    <source>
        <dbReference type="SAM" id="Coils"/>
    </source>
</evidence>
<sequence>MCRNNMDCLLKIASGNPHKERLERAIADLLYFIDAGAVYVSYNEVTNVVVVTFILKKNCSQDGDILTQTLDKRTNTYSDFIFKFINSNWAEYGFRKKKPYFIQHCTLKELVYFDSDSEIFYPNKNISKVCIKKAKKRFCIDMEAAVVTFRNVTVYSRNNKTVEAAFALHQTLRYIYICASEFMTPAFISSNCLLIHYDCLIEFAPSIKKILDTDIQADKSILIMLNRAYSAVTQNQNTGIIDQALIARAKVKVELIQKEIKSLFSEYKKLCKEKLRELSHQNFLGKSIFNDKMRFNYILDNALTKISTVLTEAFKIRTIYCFGYATIHNLDKNIKSTHYSENLPRYHFYLLVVYLEPTTNAITSMQSLIRTKFEDQYKITVLNHSSNYVRKKNQNQRYFFDTIIANGLLVYNNPLYLMYAAILDKERDLNFARKYVKGRIQIAQQLFSLAQNCFNDDSAIIKKVLFCKTMEQISIGLIYLFLGYHSGKFSINYLFSLLKYVKEVELPFDFKDTKDKALYQFMSENPEVSKEREKCYDIIQDNQALESKCITFIQYAIELTQNAFEKLENGLK</sequence>
<dbReference type="Proteomes" id="UP000184028">
    <property type="component" value="Unassembled WGS sequence"/>
</dbReference>
<feature type="coiled-coil region" evidence="1">
    <location>
        <begin position="246"/>
        <end position="273"/>
    </location>
</feature>
<proteinExistence type="predicted"/>
<gene>
    <name evidence="2" type="ORF">SAMN05444484_1156</name>
</gene>